<organism evidence="1 2">
    <name type="scientific">Dissostichus mawsoni</name>
    <name type="common">Antarctic cod</name>
    <dbReference type="NCBI Taxonomy" id="36200"/>
    <lineage>
        <taxon>Eukaryota</taxon>
        <taxon>Metazoa</taxon>
        <taxon>Chordata</taxon>
        <taxon>Craniata</taxon>
        <taxon>Vertebrata</taxon>
        <taxon>Euteleostomi</taxon>
        <taxon>Actinopterygii</taxon>
        <taxon>Neopterygii</taxon>
        <taxon>Teleostei</taxon>
        <taxon>Neoteleostei</taxon>
        <taxon>Acanthomorphata</taxon>
        <taxon>Eupercaria</taxon>
        <taxon>Perciformes</taxon>
        <taxon>Notothenioidei</taxon>
        <taxon>Nototheniidae</taxon>
        <taxon>Dissostichus</taxon>
    </lineage>
</organism>
<protein>
    <submittedName>
        <fullName evidence="1">Uncharacterized protein</fullName>
    </submittedName>
</protein>
<comment type="caution">
    <text evidence="1">The sequence shown here is derived from an EMBL/GenBank/DDBJ whole genome shotgun (WGS) entry which is preliminary data.</text>
</comment>
<name>A0A7J5YQF9_DISMA</name>
<dbReference type="EMBL" id="JAAKFY010000009">
    <property type="protein sequence ID" value="KAF3851802.1"/>
    <property type="molecule type" value="Genomic_DNA"/>
</dbReference>
<dbReference type="AlphaFoldDB" id="A0A7J5YQF9"/>
<keyword evidence="2" id="KW-1185">Reference proteome</keyword>
<sequence length="69" mass="7915">MTMLSSVRNHCSTLLDKVAPIKDGYLQHFSMDERRCLLPEAEVSQDRTTMENHWAGSELVIAAFQMMSR</sequence>
<accession>A0A7J5YQF9</accession>
<proteinExistence type="predicted"/>
<evidence type="ECO:0000313" key="1">
    <source>
        <dbReference type="EMBL" id="KAF3851802.1"/>
    </source>
</evidence>
<reference evidence="1 2" key="1">
    <citation type="submission" date="2020-03" db="EMBL/GenBank/DDBJ databases">
        <title>Dissostichus mawsoni Genome sequencing and assembly.</title>
        <authorList>
            <person name="Park H."/>
        </authorList>
    </citation>
    <scope>NUCLEOTIDE SEQUENCE [LARGE SCALE GENOMIC DNA]</scope>
    <source>
        <strain evidence="1">DM0001</strain>
        <tissue evidence="1">Muscle</tissue>
    </source>
</reference>
<dbReference type="Proteomes" id="UP000518266">
    <property type="component" value="Unassembled WGS sequence"/>
</dbReference>
<gene>
    <name evidence="1" type="ORF">F7725_005157</name>
</gene>
<evidence type="ECO:0000313" key="2">
    <source>
        <dbReference type="Proteomes" id="UP000518266"/>
    </source>
</evidence>